<dbReference type="EnsemblPlants" id="KQJ89002">
    <property type="protein sequence ID" value="KQJ89002"/>
    <property type="gene ID" value="BRADI_4g22670v3"/>
</dbReference>
<organism evidence="3">
    <name type="scientific">Brachypodium distachyon</name>
    <name type="common">Purple false brome</name>
    <name type="synonym">Trachynia distachya</name>
    <dbReference type="NCBI Taxonomy" id="15368"/>
    <lineage>
        <taxon>Eukaryota</taxon>
        <taxon>Viridiplantae</taxon>
        <taxon>Streptophyta</taxon>
        <taxon>Embryophyta</taxon>
        <taxon>Tracheophyta</taxon>
        <taxon>Spermatophyta</taxon>
        <taxon>Magnoliopsida</taxon>
        <taxon>Liliopsida</taxon>
        <taxon>Poales</taxon>
        <taxon>Poaceae</taxon>
        <taxon>BOP clade</taxon>
        <taxon>Pooideae</taxon>
        <taxon>Stipodae</taxon>
        <taxon>Brachypodieae</taxon>
        <taxon>Brachypodium</taxon>
    </lineage>
</organism>
<sequence length="570" mass="61870">MPSLGAVMADGREATATATTMKDTATMVASKTKKTTLLSLLRAKSERRAEAEEKVEWVRSQIIGGDAELDTPFGRRALVYADHTASGRGLRYVEDYLLTHVLPFYGNTHTEDSYVGSRTTRTLCGASNYIKRRTGAGDGVALLFCGSGTTAAIKRLQEATGIAAPPGLPRARVVALRPEERWVVFVGPYEHHSNLLSWRQSLADVVEVGAGGGEDGGGLVVDLAALRRALGSPEYADRPMLGSFSACSNVTGILTDTRAIARVLHQHGAFACFDFAASAPYVEIDMRPGEMDGYDAIFLSPHKFPGGAPGTPGILLMSRALYVLGARSMPPSPCGSATVSYVNGANECDTVYLDGMEEHEAAGRRLWPRRCAPLSRSGSRSGSSGSVLLPFGSVPTPMPPCVGSCGTPASRCLGMLRQEVAHLLLPRLPRRWRWSHGDGEEDKTTAPPWAVRGEANERPLRHPGQGWVRVCWPVRARAPRHWPRPLPPHPLRHSQRLPWREAGMDEGELRLLHAEGRVPVHPRHHRLRRRARPPLPAALRLRLGHGELDLPAPSGQAPPHHGGAAASWWR</sequence>
<reference evidence="4" key="3">
    <citation type="submission" date="2018-08" db="UniProtKB">
        <authorList>
            <consortium name="EnsemblPlants"/>
        </authorList>
    </citation>
    <scope>IDENTIFICATION</scope>
    <source>
        <strain evidence="4">cv. Bd21</strain>
    </source>
</reference>
<feature type="domain" description="Aminotransferase class V" evidence="2">
    <location>
        <begin position="79"/>
        <end position="341"/>
    </location>
</feature>
<gene>
    <name evidence="4" type="primary">LOC100834950</name>
    <name evidence="3" type="ORF">BRADI_4g22670v3</name>
</gene>
<dbReference type="AlphaFoldDB" id="A0A0Q3H6E9"/>
<dbReference type="PANTHER" id="PTHR43586">
    <property type="entry name" value="CYSTEINE DESULFURASE"/>
    <property type="match status" value="1"/>
</dbReference>
<dbReference type="SUPFAM" id="SSF53383">
    <property type="entry name" value="PLP-dependent transferases"/>
    <property type="match status" value="1"/>
</dbReference>
<feature type="region of interest" description="Disordered" evidence="1">
    <location>
        <begin position="547"/>
        <end position="570"/>
    </location>
</feature>
<dbReference type="PANTHER" id="PTHR43586:SF17">
    <property type="entry name" value="OS11G0209900 PROTEIN"/>
    <property type="match status" value="1"/>
</dbReference>
<dbReference type="Gene3D" id="3.40.640.10">
    <property type="entry name" value="Type I PLP-dependent aspartate aminotransferase-like (Major domain)"/>
    <property type="match status" value="1"/>
</dbReference>
<protein>
    <recommendedName>
        <fullName evidence="2">Aminotransferase class V domain-containing protein</fullName>
    </recommendedName>
</protein>
<dbReference type="OrthoDB" id="420046at2759"/>
<feature type="compositionally biased region" description="Low complexity" evidence="1">
    <location>
        <begin position="551"/>
        <end position="570"/>
    </location>
</feature>
<dbReference type="Pfam" id="PF00266">
    <property type="entry name" value="Aminotran_5"/>
    <property type="match status" value="1"/>
</dbReference>
<accession>A0A0Q3H6E9</accession>
<dbReference type="GO" id="GO:0031071">
    <property type="term" value="F:cysteine desulfurase activity"/>
    <property type="evidence" value="ECO:0000318"/>
    <property type="project" value="GO_Central"/>
</dbReference>
<evidence type="ECO:0000313" key="3">
    <source>
        <dbReference type="EMBL" id="KQJ89002.1"/>
    </source>
</evidence>
<dbReference type="GO" id="GO:0006534">
    <property type="term" value="P:cysteine metabolic process"/>
    <property type="evidence" value="ECO:0000318"/>
    <property type="project" value="GO_Central"/>
</dbReference>
<dbReference type="Proteomes" id="UP000008810">
    <property type="component" value="Chromosome 4"/>
</dbReference>
<evidence type="ECO:0000256" key="1">
    <source>
        <dbReference type="SAM" id="MobiDB-lite"/>
    </source>
</evidence>
<reference evidence="3 4" key="1">
    <citation type="journal article" date="2010" name="Nature">
        <title>Genome sequencing and analysis of the model grass Brachypodium distachyon.</title>
        <authorList>
            <consortium name="International Brachypodium Initiative"/>
        </authorList>
    </citation>
    <scope>NUCLEOTIDE SEQUENCE [LARGE SCALE GENOMIC DNA]</scope>
    <source>
        <strain evidence="3 4">Bd21</strain>
    </source>
</reference>
<dbReference type="ExpressionAtlas" id="A0A0Q3H6E9">
    <property type="expression patterns" value="baseline"/>
</dbReference>
<dbReference type="InterPro" id="IPR015424">
    <property type="entry name" value="PyrdxlP-dep_Trfase"/>
</dbReference>
<dbReference type="InterPro" id="IPR000192">
    <property type="entry name" value="Aminotrans_V_dom"/>
</dbReference>
<dbReference type="EMBL" id="CM000883">
    <property type="protein sequence ID" value="KQJ89002.1"/>
    <property type="molecule type" value="Genomic_DNA"/>
</dbReference>
<evidence type="ECO:0000313" key="5">
    <source>
        <dbReference type="Proteomes" id="UP000008810"/>
    </source>
</evidence>
<dbReference type="Gramene" id="KQJ89002">
    <property type="protein sequence ID" value="KQJ89002"/>
    <property type="gene ID" value="BRADI_4g22670v3"/>
</dbReference>
<evidence type="ECO:0000259" key="2">
    <source>
        <dbReference type="Pfam" id="PF00266"/>
    </source>
</evidence>
<keyword evidence="5" id="KW-1185">Reference proteome</keyword>
<name>A0A0Q3H6E9_BRADI</name>
<evidence type="ECO:0000313" key="4">
    <source>
        <dbReference type="EnsemblPlants" id="KQJ89002"/>
    </source>
</evidence>
<dbReference type="InterPro" id="IPR015421">
    <property type="entry name" value="PyrdxlP-dep_Trfase_major"/>
</dbReference>
<reference evidence="3" key="2">
    <citation type="submission" date="2017-06" db="EMBL/GenBank/DDBJ databases">
        <title>WGS assembly of Brachypodium distachyon.</title>
        <authorList>
            <consortium name="The International Brachypodium Initiative"/>
            <person name="Lucas S."/>
            <person name="Harmon-Smith M."/>
            <person name="Lail K."/>
            <person name="Tice H."/>
            <person name="Grimwood J."/>
            <person name="Bruce D."/>
            <person name="Barry K."/>
            <person name="Shu S."/>
            <person name="Lindquist E."/>
            <person name="Wang M."/>
            <person name="Pitluck S."/>
            <person name="Vogel J.P."/>
            <person name="Garvin D.F."/>
            <person name="Mockler T.C."/>
            <person name="Schmutz J."/>
            <person name="Rokhsar D."/>
            <person name="Bevan M.W."/>
        </authorList>
    </citation>
    <scope>NUCLEOTIDE SEQUENCE</scope>
    <source>
        <strain evidence="3">Bd21</strain>
    </source>
</reference>
<dbReference type="STRING" id="15368.A0A0Q3H6E9"/>
<proteinExistence type="predicted"/>